<evidence type="ECO:0000313" key="7">
    <source>
        <dbReference type="EMBL" id="ORE09026.1"/>
    </source>
</evidence>
<name>A0A1X0RAJ9_RHIZD</name>
<keyword evidence="4" id="KW-0802">TPR repeat</keyword>
<dbReference type="AlphaFoldDB" id="A0A1X0RAJ9"/>
<dbReference type="OrthoDB" id="199930at2759"/>
<dbReference type="InterPro" id="IPR011989">
    <property type="entry name" value="ARM-like"/>
</dbReference>
<dbReference type="GO" id="GO:0051879">
    <property type="term" value="F:Hsp90 protein binding"/>
    <property type="evidence" value="ECO:0007669"/>
    <property type="project" value="TreeGrafter"/>
</dbReference>
<comment type="subcellular location">
    <subcellularLocation>
        <location evidence="1">Cytoplasm</location>
    </subcellularLocation>
</comment>
<accession>A0A1X0RAJ9</accession>
<dbReference type="InterPro" id="IPR019734">
    <property type="entry name" value="TPR_rpt"/>
</dbReference>
<keyword evidence="2" id="KW-0963">Cytoplasm</keyword>
<evidence type="ECO:0000256" key="4">
    <source>
        <dbReference type="PROSITE-ProRule" id="PRU00339"/>
    </source>
</evidence>
<sequence length="752" mass="83145">MSKGKRTGFIEKQIEDLTKELQSISNKQDSKTIASILVKRGLLYESLDQLDKCQQDIQTAFKMDPTNQELRSLLTRVTASKEHSETTKQGNNDPQVAQFQEILHKLDTIDVNSVKSLVSSNDFISILTSCGSLDTSPRVKSLAFMILTKLFNPPSQAASKYPLTFIIEKCATCFSYSVGQGKNESKLLAYRTLQAIFQTSMTVGSAILCQEGTVEEMMDTVEFEIVPVQIAIAEVLNIACSDKSCRKQILKYATDWLAKMASQNKTDPHLKAAAGTILTKLKAQSDIPTDEPAEGISPDGSVHSGNLSDSMRKMQLTSDDLVNSLKQVIKSKSSDANVVLNALEGLAYSSLKPEIKVSLGEDDEFLKCLSTLAINTVREESSTSKNPLLFGIGTIFANVTMYRRILNEQEKQMKKLRDLANAKQRQAEGKPAEVNDDDDPREQDSAVEGRINKAIKNGVSLAMIVLSKSNSVNIRAVAAQTYLNIVTPQQTRGQLLQQGVLKGLLPLSRDEGTTGIIASQALAKLAITADPRLAFHGDTVLDLVRPFLNLCKDSSQLRQFEGLMALTNLASVEDRVRLLIENADGMSTFENLQLSNNDMVQRAATEMVCNMTFCDPVFERYSDPKKSQNRIRLLMILSDHEDPATRRAASGALAILSNSPGTCEMILKVDKCYERMARWLEAEETVEVKHRGIEVIRLLLQYKGKQIVEGLCKESIDRKLVDIVKNCNVQVVRSLAVEVLKQFSENGVKIST</sequence>
<evidence type="ECO:0000259" key="6">
    <source>
        <dbReference type="Pfam" id="PF11701"/>
    </source>
</evidence>
<dbReference type="InterPro" id="IPR016024">
    <property type="entry name" value="ARM-type_fold"/>
</dbReference>
<feature type="domain" description="UNC-45/Cro1/She4 central" evidence="6">
    <location>
        <begin position="124"/>
        <end position="281"/>
    </location>
</feature>
<dbReference type="PROSITE" id="PS50005">
    <property type="entry name" value="TPR"/>
    <property type="match status" value="1"/>
</dbReference>
<evidence type="ECO:0000256" key="2">
    <source>
        <dbReference type="ARBA" id="ARBA00022490"/>
    </source>
</evidence>
<dbReference type="Pfam" id="PF11701">
    <property type="entry name" value="UNC45-central"/>
    <property type="match status" value="1"/>
</dbReference>
<keyword evidence="3" id="KW-0143">Chaperone</keyword>
<dbReference type="InterPro" id="IPR024660">
    <property type="entry name" value="UCS_central_dom"/>
</dbReference>
<dbReference type="GO" id="GO:0005737">
    <property type="term" value="C:cytoplasm"/>
    <property type="evidence" value="ECO:0007669"/>
    <property type="project" value="UniProtKB-SubCell"/>
</dbReference>
<protein>
    <submittedName>
        <fullName evidence="7">ARM repeat-containing protein</fullName>
    </submittedName>
</protein>
<evidence type="ECO:0000256" key="5">
    <source>
        <dbReference type="SAM" id="MobiDB-lite"/>
    </source>
</evidence>
<dbReference type="Proteomes" id="UP000242414">
    <property type="component" value="Unassembled WGS sequence"/>
</dbReference>
<feature type="repeat" description="TPR" evidence="4">
    <location>
        <begin position="34"/>
        <end position="67"/>
    </location>
</feature>
<dbReference type="Gene3D" id="1.25.10.10">
    <property type="entry name" value="Leucine-rich Repeat Variant"/>
    <property type="match status" value="2"/>
</dbReference>
<dbReference type="VEuPathDB" id="FungiDB:BCV72DRAFT_240016"/>
<organism evidence="7">
    <name type="scientific">Rhizopus microsporus var. microsporus</name>
    <dbReference type="NCBI Taxonomy" id="86635"/>
    <lineage>
        <taxon>Eukaryota</taxon>
        <taxon>Fungi</taxon>
        <taxon>Fungi incertae sedis</taxon>
        <taxon>Mucoromycota</taxon>
        <taxon>Mucoromycotina</taxon>
        <taxon>Mucoromycetes</taxon>
        <taxon>Mucorales</taxon>
        <taxon>Mucorineae</taxon>
        <taxon>Rhizopodaceae</taxon>
        <taxon>Rhizopus</taxon>
    </lineage>
</organism>
<proteinExistence type="predicted"/>
<dbReference type="PANTHER" id="PTHR45994:SF1">
    <property type="entry name" value="FI21225P1"/>
    <property type="match status" value="1"/>
</dbReference>
<dbReference type="SUPFAM" id="SSF48371">
    <property type="entry name" value="ARM repeat"/>
    <property type="match status" value="2"/>
</dbReference>
<evidence type="ECO:0000256" key="3">
    <source>
        <dbReference type="ARBA" id="ARBA00023186"/>
    </source>
</evidence>
<gene>
    <name evidence="7" type="ORF">BCV72DRAFT_240016</name>
</gene>
<feature type="compositionally biased region" description="Basic and acidic residues" evidence="5">
    <location>
        <begin position="421"/>
        <end position="433"/>
    </location>
</feature>
<dbReference type="PANTHER" id="PTHR45994">
    <property type="entry name" value="FI21225P1"/>
    <property type="match status" value="1"/>
</dbReference>
<evidence type="ECO:0000256" key="1">
    <source>
        <dbReference type="ARBA" id="ARBA00004496"/>
    </source>
</evidence>
<reference evidence="7" key="1">
    <citation type="journal article" date="2016" name="Proc. Natl. Acad. Sci. U.S.A.">
        <title>Lipid metabolic changes in an early divergent fungus govern the establishment of a mutualistic symbiosis with endobacteria.</title>
        <authorList>
            <person name="Lastovetsky O.A."/>
            <person name="Gaspar M.L."/>
            <person name="Mondo S.J."/>
            <person name="LaButti K.M."/>
            <person name="Sandor L."/>
            <person name="Grigoriev I.V."/>
            <person name="Henry S.A."/>
            <person name="Pawlowska T.E."/>
        </authorList>
    </citation>
    <scope>NUCLEOTIDE SEQUENCE [LARGE SCALE GENOMIC DNA]</scope>
    <source>
        <strain evidence="7">ATCC 52814</strain>
    </source>
</reference>
<feature type="region of interest" description="Disordered" evidence="5">
    <location>
        <begin position="421"/>
        <end position="445"/>
    </location>
</feature>
<dbReference type="EMBL" id="KV921881">
    <property type="protein sequence ID" value="ORE09026.1"/>
    <property type="molecule type" value="Genomic_DNA"/>
</dbReference>